<name>A0A0A9G2Z9_ARUDO</name>
<reference evidence="2" key="1">
    <citation type="submission" date="2014-09" db="EMBL/GenBank/DDBJ databases">
        <authorList>
            <person name="Magalhaes I.L.F."/>
            <person name="Oliveira U."/>
            <person name="Santos F.R."/>
            <person name="Vidigal T.H.D.A."/>
            <person name="Brescovit A.D."/>
            <person name="Santos A.J."/>
        </authorList>
    </citation>
    <scope>NUCLEOTIDE SEQUENCE</scope>
    <source>
        <tissue evidence="2">Shoot tissue taken approximately 20 cm above the soil surface</tissue>
    </source>
</reference>
<keyword evidence="1" id="KW-0472">Membrane</keyword>
<keyword evidence="1" id="KW-1133">Transmembrane helix</keyword>
<protein>
    <submittedName>
        <fullName evidence="2">Uncharacterized protein</fullName>
    </submittedName>
</protein>
<dbReference type="AlphaFoldDB" id="A0A0A9G2Z9"/>
<accession>A0A0A9G2Z9</accession>
<sequence length="99" mass="11378">MVLISNHVTTILKLLNIGYSHCRACFSARIYLIPYIPFLLGALHQRQLLLLECGKNVGLLWLSREMISSFPLYLVPDTIILFLSTWVHMLIISFIFLVS</sequence>
<proteinExistence type="predicted"/>
<evidence type="ECO:0000313" key="2">
    <source>
        <dbReference type="EMBL" id="JAE16921.1"/>
    </source>
</evidence>
<feature type="transmembrane region" description="Helical" evidence="1">
    <location>
        <begin position="79"/>
        <end position="98"/>
    </location>
</feature>
<evidence type="ECO:0000256" key="1">
    <source>
        <dbReference type="SAM" id="Phobius"/>
    </source>
</evidence>
<reference evidence="2" key="2">
    <citation type="journal article" date="2015" name="Data Brief">
        <title>Shoot transcriptome of the giant reed, Arundo donax.</title>
        <authorList>
            <person name="Barrero R.A."/>
            <person name="Guerrero F.D."/>
            <person name="Moolhuijzen P."/>
            <person name="Goolsby J.A."/>
            <person name="Tidwell J."/>
            <person name="Bellgard S.E."/>
            <person name="Bellgard M.I."/>
        </authorList>
    </citation>
    <scope>NUCLEOTIDE SEQUENCE</scope>
    <source>
        <tissue evidence="2">Shoot tissue taken approximately 20 cm above the soil surface</tissue>
    </source>
</reference>
<dbReference type="EMBL" id="GBRH01180975">
    <property type="protein sequence ID" value="JAE16921.1"/>
    <property type="molecule type" value="Transcribed_RNA"/>
</dbReference>
<organism evidence="2">
    <name type="scientific">Arundo donax</name>
    <name type="common">Giant reed</name>
    <name type="synonym">Donax arundinaceus</name>
    <dbReference type="NCBI Taxonomy" id="35708"/>
    <lineage>
        <taxon>Eukaryota</taxon>
        <taxon>Viridiplantae</taxon>
        <taxon>Streptophyta</taxon>
        <taxon>Embryophyta</taxon>
        <taxon>Tracheophyta</taxon>
        <taxon>Spermatophyta</taxon>
        <taxon>Magnoliopsida</taxon>
        <taxon>Liliopsida</taxon>
        <taxon>Poales</taxon>
        <taxon>Poaceae</taxon>
        <taxon>PACMAD clade</taxon>
        <taxon>Arundinoideae</taxon>
        <taxon>Arundineae</taxon>
        <taxon>Arundo</taxon>
    </lineage>
</organism>
<keyword evidence="1" id="KW-0812">Transmembrane</keyword>